<name>A0A2A8ET81_9BACI</name>
<sequence length="70" mass="8177">MWCSFILFSLWYVKLYERFFKYIDVSTKNIDLPAIFETISYNKKTASYLEAVTFKSFNGTTLANAPNTTL</sequence>
<protein>
    <submittedName>
        <fullName evidence="1">Uncharacterized protein</fullName>
    </submittedName>
</protein>
<accession>A0A2A8ET81</accession>
<evidence type="ECO:0000313" key="2">
    <source>
        <dbReference type="Proteomes" id="UP000223472"/>
    </source>
</evidence>
<reference evidence="1 2" key="1">
    <citation type="submission" date="2017-09" db="EMBL/GenBank/DDBJ databases">
        <title>Large-scale bioinformatics analysis of Bacillus genomes uncovers conserved roles of natural products in bacterial physiology.</title>
        <authorList>
            <consortium name="Agbiome Team Llc"/>
            <person name="Bleich R.M."/>
            <person name="Grubbs K.J."/>
            <person name="Santa Maria K.C."/>
            <person name="Allen S.E."/>
            <person name="Farag S."/>
            <person name="Shank E.A."/>
            <person name="Bowers A."/>
        </authorList>
    </citation>
    <scope>NUCLEOTIDE SEQUENCE [LARGE SCALE GENOMIC DNA]</scope>
    <source>
        <strain evidence="1 2">AFS065610</strain>
    </source>
</reference>
<dbReference type="AlphaFoldDB" id="A0A2A8ET81"/>
<proteinExistence type="predicted"/>
<evidence type="ECO:0000313" key="1">
    <source>
        <dbReference type="EMBL" id="PGD33570.1"/>
    </source>
</evidence>
<dbReference type="Proteomes" id="UP000223472">
    <property type="component" value="Unassembled WGS sequence"/>
</dbReference>
<dbReference type="EMBL" id="NVIY01000028">
    <property type="protein sequence ID" value="PGD33570.1"/>
    <property type="molecule type" value="Genomic_DNA"/>
</dbReference>
<organism evidence="1 2">
    <name type="scientific">Bacillus wiedmannii</name>
    <dbReference type="NCBI Taxonomy" id="1890302"/>
    <lineage>
        <taxon>Bacteria</taxon>
        <taxon>Bacillati</taxon>
        <taxon>Bacillota</taxon>
        <taxon>Bacilli</taxon>
        <taxon>Bacillales</taxon>
        <taxon>Bacillaceae</taxon>
        <taxon>Bacillus</taxon>
        <taxon>Bacillus cereus group</taxon>
    </lineage>
</organism>
<gene>
    <name evidence="1" type="ORF">COM27_17040</name>
</gene>
<comment type="caution">
    <text evidence="1">The sequence shown here is derived from an EMBL/GenBank/DDBJ whole genome shotgun (WGS) entry which is preliminary data.</text>
</comment>